<evidence type="ECO:0000313" key="1">
    <source>
        <dbReference type="EMBL" id="KAI5062188.1"/>
    </source>
</evidence>
<sequence length="95" mass="10772">MFFMNLALIGHIHEANTRYPYFGKPKRGSLALLLLWVIALKILLHRQSASKLIKNRLLSTSVELVLRSTMASTVLYRDFTMTRIIAVLSSSQHAS</sequence>
<dbReference type="EMBL" id="JABFUD020000022">
    <property type="protein sequence ID" value="KAI5062188.1"/>
    <property type="molecule type" value="Genomic_DNA"/>
</dbReference>
<organism evidence="1 2">
    <name type="scientific">Adiantum capillus-veneris</name>
    <name type="common">Maidenhair fern</name>
    <dbReference type="NCBI Taxonomy" id="13818"/>
    <lineage>
        <taxon>Eukaryota</taxon>
        <taxon>Viridiplantae</taxon>
        <taxon>Streptophyta</taxon>
        <taxon>Embryophyta</taxon>
        <taxon>Tracheophyta</taxon>
        <taxon>Polypodiopsida</taxon>
        <taxon>Polypodiidae</taxon>
        <taxon>Polypodiales</taxon>
        <taxon>Pteridineae</taxon>
        <taxon>Pteridaceae</taxon>
        <taxon>Vittarioideae</taxon>
        <taxon>Adiantum</taxon>
    </lineage>
</organism>
<accession>A0A9D4U650</accession>
<gene>
    <name evidence="1" type="ORF">GOP47_0022727</name>
</gene>
<protein>
    <submittedName>
        <fullName evidence="1">Uncharacterized protein</fullName>
    </submittedName>
</protein>
<dbReference type="Proteomes" id="UP000886520">
    <property type="component" value="Chromosome 22"/>
</dbReference>
<comment type="caution">
    <text evidence="1">The sequence shown here is derived from an EMBL/GenBank/DDBJ whole genome shotgun (WGS) entry which is preliminary data.</text>
</comment>
<keyword evidence="2" id="KW-1185">Reference proteome</keyword>
<evidence type="ECO:0000313" key="2">
    <source>
        <dbReference type="Proteomes" id="UP000886520"/>
    </source>
</evidence>
<proteinExistence type="predicted"/>
<reference evidence="1" key="1">
    <citation type="submission" date="2021-01" db="EMBL/GenBank/DDBJ databases">
        <title>Adiantum capillus-veneris genome.</title>
        <authorList>
            <person name="Fang Y."/>
            <person name="Liao Q."/>
        </authorList>
    </citation>
    <scope>NUCLEOTIDE SEQUENCE</scope>
    <source>
        <strain evidence="1">H3</strain>
        <tissue evidence="1">Leaf</tissue>
    </source>
</reference>
<dbReference type="AlphaFoldDB" id="A0A9D4U650"/>
<name>A0A9D4U650_ADICA</name>